<accession>A0AAW2TIA9</accession>
<reference evidence="2" key="1">
    <citation type="submission" date="2020-06" db="EMBL/GenBank/DDBJ databases">
        <authorList>
            <person name="Li T."/>
            <person name="Hu X."/>
            <person name="Zhang T."/>
            <person name="Song X."/>
            <person name="Zhang H."/>
            <person name="Dai N."/>
            <person name="Sheng W."/>
            <person name="Hou X."/>
            <person name="Wei L."/>
        </authorList>
    </citation>
    <scope>NUCLEOTIDE SEQUENCE</scope>
    <source>
        <strain evidence="2">G02</strain>
        <tissue evidence="2">Leaf</tissue>
    </source>
</reference>
<evidence type="ECO:0000256" key="1">
    <source>
        <dbReference type="ARBA" id="ARBA00004959"/>
    </source>
</evidence>
<reference evidence="2" key="2">
    <citation type="journal article" date="2024" name="Plant">
        <title>Genomic evolution and insights into agronomic trait innovations of Sesamum species.</title>
        <authorList>
            <person name="Miao H."/>
            <person name="Wang L."/>
            <person name="Qu L."/>
            <person name="Liu H."/>
            <person name="Sun Y."/>
            <person name="Le M."/>
            <person name="Wang Q."/>
            <person name="Wei S."/>
            <person name="Zheng Y."/>
            <person name="Lin W."/>
            <person name="Duan Y."/>
            <person name="Cao H."/>
            <person name="Xiong S."/>
            <person name="Wang X."/>
            <person name="Wei L."/>
            <person name="Li C."/>
            <person name="Ma Q."/>
            <person name="Ju M."/>
            <person name="Zhao R."/>
            <person name="Li G."/>
            <person name="Mu C."/>
            <person name="Tian Q."/>
            <person name="Mei H."/>
            <person name="Zhang T."/>
            <person name="Gao T."/>
            <person name="Zhang H."/>
        </authorList>
    </citation>
    <scope>NUCLEOTIDE SEQUENCE</scope>
    <source>
        <strain evidence="2">G02</strain>
    </source>
</reference>
<comment type="pathway">
    <text evidence="1">Carbohydrate degradation; pentose phosphate pathway.</text>
</comment>
<dbReference type="SUPFAM" id="SSF100950">
    <property type="entry name" value="NagB/RpiA/CoA transferase-like"/>
    <property type="match status" value="1"/>
</dbReference>
<proteinExistence type="predicted"/>
<comment type="caution">
    <text evidence="2">The sequence shown here is derived from an EMBL/GenBank/DDBJ whole genome shotgun (WGS) entry which is preliminary data.</text>
</comment>
<gene>
    <name evidence="2" type="ORF">Sradi_1966900</name>
</gene>
<sequence>MAEIVTPKSKGKVKVFDTEEDLAVSLAEYAADLANKISKERGSFTVVISGGSLVKSLR</sequence>
<evidence type="ECO:0000313" key="2">
    <source>
        <dbReference type="EMBL" id="KAL0403261.1"/>
    </source>
</evidence>
<dbReference type="AlphaFoldDB" id="A0AAW2TIA9"/>
<dbReference type="PANTHER" id="PTHR11054:SF22">
    <property type="entry name" value="6-PHOSPHOGLUCONOLACTONASE 3, CHLOROPLASTIC"/>
    <property type="match status" value="1"/>
</dbReference>
<dbReference type="EMBL" id="JACGWJ010000008">
    <property type="protein sequence ID" value="KAL0403261.1"/>
    <property type="molecule type" value="Genomic_DNA"/>
</dbReference>
<dbReference type="Gene3D" id="3.40.50.1360">
    <property type="match status" value="1"/>
</dbReference>
<dbReference type="InterPro" id="IPR039104">
    <property type="entry name" value="6PGL"/>
</dbReference>
<dbReference type="InterPro" id="IPR037171">
    <property type="entry name" value="NagB/RpiA_transferase-like"/>
</dbReference>
<organism evidence="2">
    <name type="scientific">Sesamum radiatum</name>
    <name type="common">Black benniseed</name>
    <dbReference type="NCBI Taxonomy" id="300843"/>
    <lineage>
        <taxon>Eukaryota</taxon>
        <taxon>Viridiplantae</taxon>
        <taxon>Streptophyta</taxon>
        <taxon>Embryophyta</taxon>
        <taxon>Tracheophyta</taxon>
        <taxon>Spermatophyta</taxon>
        <taxon>Magnoliopsida</taxon>
        <taxon>eudicotyledons</taxon>
        <taxon>Gunneridae</taxon>
        <taxon>Pentapetalae</taxon>
        <taxon>asterids</taxon>
        <taxon>lamiids</taxon>
        <taxon>Lamiales</taxon>
        <taxon>Pedaliaceae</taxon>
        <taxon>Sesamum</taxon>
    </lineage>
</organism>
<protein>
    <submittedName>
        <fullName evidence="2">6-phosphogluconolactonase 3, chloroplastic</fullName>
    </submittedName>
</protein>
<dbReference type="PANTHER" id="PTHR11054">
    <property type="entry name" value="6-PHOSPHOGLUCONOLACTONASE"/>
    <property type="match status" value="1"/>
</dbReference>
<name>A0AAW2TIA9_SESRA</name>